<protein>
    <recommendedName>
        <fullName evidence="3">Peptidase S8/S53 domain-containing protein</fullName>
    </recommendedName>
</protein>
<dbReference type="Gene3D" id="3.40.50.200">
    <property type="entry name" value="Peptidase S8/S53 domain"/>
    <property type="match status" value="1"/>
</dbReference>
<evidence type="ECO:0008006" key="3">
    <source>
        <dbReference type="Google" id="ProtNLM"/>
    </source>
</evidence>
<accession>A0AAV9X8X2</accession>
<name>A0AAV9X8X2_9PEZI</name>
<proteinExistence type="predicted"/>
<keyword evidence="2" id="KW-1185">Reference proteome</keyword>
<dbReference type="AlphaFoldDB" id="A0AAV9X8X2"/>
<dbReference type="EMBL" id="JAVHJO010000007">
    <property type="protein sequence ID" value="KAK6538520.1"/>
    <property type="molecule type" value="Genomic_DNA"/>
</dbReference>
<evidence type="ECO:0000313" key="2">
    <source>
        <dbReference type="Proteomes" id="UP001365542"/>
    </source>
</evidence>
<dbReference type="Proteomes" id="UP001365542">
    <property type="component" value="Unassembled WGS sequence"/>
</dbReference>
<sequence length="189" mass="20858">MQEADDAKILMFGAASDQDSASDICFPAGSKHCISIGAAKETGEMCTWVRGSQVEYTCPGYKIPFSKGNRSPVSYHSGNWVATAIASGLAGLILYCDILVNRKPDSKLQSREGISGAFSRMASISRDGKFLFVHRYFGVELPEINTWEFSEEKYEGETGMTRGISLSSLSPDAYRMLDWILDQLKSHNF</sequence>
<gene>
    <name evidence="1" type="ORF">TWF694_010100</name>
</gene>
<dbReference type="InterPro" id="IPR036852">
    <property type="entry name" value="Peptidase_S8/S53_dom_sf"/>
</dbReference>
<comment type="caution">
    <text evidence="1">The sequence shown here is derived from an EMBL/GenBank/DDBJ whole genome shotgun (WGS) entry which is preliminary data.</text>
</comment>
<evidence type="ECO:0000313" key="1">
    <source>
        <dbReference type="EMBL" id="KAK6538520.1"/>
    </source>
</evidence>
<reference evidence="1 2" key="1">
    <citation type="submission" date="2019-10" db="EMBL/GenBank/DDBJ databases">
        <authorList>
            <person name="Palmer J.M."/>
        </authorList>
    </citation>
    <scope>NUCLEOTIDE SEQUENCE [LARGE SCALE GENOMIC DNA]</scope>
    <source>
        <strain evidence="1 2">TWF694</strain>
    </source>
</reference>
<dbReference type="GO" id="GO:0006508">
    <property type="term" value="P:proteolysis"/>
    <property type="evidence" value="ECO:0007669"/>
    <property type="project" value="InterPro"/>
</dbReference>
<dbReference type="SUPFAM" id="SSF52743">
    <property type="entry name" value="Subtilisin-like"/>
    <property type="match status" value="1"/>
</dbReference>
<organism evidence="1 2">
    <name type="scientific">Orbilia ellipsospora</name>
    <dbReference type="NCBI Taxonomy" id="2528407"/>
    <lineage>
        <taxon>Eukaryota</taxon>
        <taxon>Fungi</taxon>
        <taxon>Dikarya</taxon>
        <taxon>Ascomycota</taxon>
        <taxon>Pezizomycotina</taxon>
        <taxon>Orbiliomycetes</taxon>
        <taxon>Orbiliales</taxon>
        <taxon>Orbiliaceae</taxon>
        <taxon>Orbilia</taxon>
    </lineage>
</organism>
<dbReference type="GO" id="GO:0004252">
    <property type="term" value="F:serine-type endopeptidase activity"/>
    <property type="evidence" value="ECO:0007669"/>
    <property type="project" value="InterPro"/>
</dbReference>